<feature type="compositionally biased region" description="Low complexity" evidence="1">
    <location>
        <begin position="100"/>
        <end position="122"/>
    </location>
</feature>
<feature type="compositionally biased region" description="Basic and acidic residues" evidence="1">
    <location>
        <begin position="303"/>
        <end position="317"/>
    </location>
</feature>
<feature type="region of interest" description="Disordered" evidence="1">
    <location>
        <begin position="381"/>
        <end position="425"/>
    </location>
</feature>
<evidence type="ECO:0000313" key="3">
    <source>
        <dbReference type="Proteomes" id="UP001165120"/>
    </source>
</evidence>
<feature type="compositionally biased region" description="Low complexity" evidence="1">
    <location>
        <begin position="135"/>
        <end position="148"/>
    </location>
</feature>
<feature type="compositionally biased region" description="Low complexity" evidence="1">
    <location>
        <begin position="77"/>
        <end position="88"/>
    </location>
</feature>
<feature type="region of interest" description="Disordered" evidence="1">
    <location>
        <begin position="265"/>
        <end position="326"/>
    </location>
</feature>
<reference evidence="2" key="1">
    <citation type="submission" date="2023-04" db="EMBL/GenBank/DDBJ databases">
        <title>Candida boidinii NBRC 10035.</title>
        <authorList>
            <person name="Ichikawa N."/>
            <person name="Sato H."/>
            <person name="Tonouchi N."/>
        </authorList>
    </citation>
    <scope>NUCLEOTIDE SEQUENCE</scope>
    <source>
        <strain evidence="2">NBRC 10035</strain>
    </source>
</reference>
<feature type="compositionally biased region" description="Polar residues" evidence="1">
    <location>
        <begin position="265"/>
        <end position="281"/>
    </location>
</feature>
<dbReference type="Proteomes" id="UP001165120">
    <property type="component" value="Unassembled WGS sequence"/>
</dbReference>
<protein>
    <submittedName>
        <fullName evidence="2">Unnamed protein product</fullName>
    </submittedName>
</protein>
<accession>A0A9W6T5Y0</accession>
<feature type="compositionally biased region" description="Low complexity" evidence="1">
    <location>
        <begin position="155"/>
        <end position="166"/>
    </location>
</feature>
<dbReference type="AlphaFoldDB" id="A0A9W6T5Y0"/>
<feature type="compositionally biased region" description="Low complexity" evidence="1">
    <location>
        <begin position="24"/>
        <end position="51"/>
    </location>
</feature>
<proteinExistence type="predicted"/>
<feature type="region of interest" description="Disordered" evidence="1">
    <location>
        <begin position="463"/>
        <end position="492"/>
    </location>
</feature>
<organism evidence="2 3">
    <name type="scientific">Candida boidinii</name>
    <name type="common">Yeast</name>
    <dbReference type="NCBI Taxonomy" id="5477"/>
    <lineage>
        <taxon>Eukaryota</taxon>
        <taxon>Fungi</taxon>
        <taxon>Dikarya</taxon>
        <taxon>Ascomycota</taxon>
        <taxon>Saccharomycotina</taxon>
        <taxon>Pichiomycetes</taxon>
        <taxon>Pichiales</taxon>
        <taxon>Pichiaceae</taxon>
        <taxon>Ogataea</taxon>
        <taxon>Ogataea/Candida clade</taxon>
    </lineage>
</organism>
<feature type="region of interest" description="Disordered" evidence="1">
    <location>
        <begin position="188"/>
        <end position="235"/>
    </location>
</feature>
<dbReference type="EMBL" id="BSXN01002274">
    <property type="protein sequence ID" value="GME76126.1"/>
    <property type="molecule type" value="Genomic_DNA"/>
</dbReference>
<feature type="region of interest" description="Disordered" evidence="1">
    <location>
        <begin position="1"/>
        <end position="171"/>
    </location>
</feature>
<sequence length="530" mass="56175">MHIGKLSLKKIKSRTSSDKEKNQSKSPSSPNKSTISSSPSTPTKVSPSVQSQSPRHTNPNTPVKPSNTHTGTAPVASSSSSSSPPSSSTKHHHSHIPNVLKHSSSILRLKSIKSNQSLNSSSDHSHDDSSKAQNTTSTRRTSTSSVTSIHSAQISNGLNKSNSNSSPTHQTKANVINQSKTKTPVNHNVQQEAHQKHNSLDPRTSKAEVQPLQPTEPIQQQAPSSSNKTTQVLASHPSHHYPAVANHSNEKHFSEQKIASNLNKTLQTSPSHTKSSNSTNGKLPPKKAPISPVTQTVHSVSKPKAESFTIRELKPTRDPTPAQPESKIAPAPVVVAAAVDANDTSAIAGKAENISSPSVNIPGNRDGVLLNHEFQVPHSVTDSAKSISETEFVHSPNTATNSISKIKTAPEGSNKSAPAVLKNSSRPLSAISASSSVSSNSSNKGFSSFSKMKNVMKSIKIGSRNSSPALETPSKQLSPSLETLSTDENKSTVTKLETDVEKLVEKVTETIVNIETSIVDGLNSSTTSTN</sequence>
<feature type="compositionally biased region" description="Polar residues" evidence="1">
    <location>
        <begin position="381"/>
        <end position="416"/>
    </location>
</feature>
<name>A0A9W6T5Y0_CANBO</name>
<comment type="caution">
    <text evidence="2">The sequence shown here is derived from an EMBL/GenBank/DDBJ whole genome shotgun (WGS) entry which is preliminary data.</text>
</comment>
<feature type="compositionally biased region" description="Polar residues" evidence="1">
    <location>
        <begin position="212"/>
        <end position="233"/>
    </location>
</feature>
<feature type="compositionally biased region" description="Basic and acidic residues" evidence="1">
    <location>
        <begin position="193"/>
        <end position="206"/>
    </location>
</feature>
<feature type="compositionally biased region" description="Polar residues" evidence="1">
    <location>
        <begin position="52"/>
        <end position="71"/>
    </location>
</feature>
<evidence type="ECO:0000256" key="1">
    <source>
        <dbReference type="SAM" id="MobiDB-lite"/>
    </source>
</evidence>
<gene>
    <name evidence="2" type="ORF">Cboi02_000505800</name>
</gene>
<keyword evidence="3" id="KW-1185">Reference proteome</keyword>
<evidence type="ECO:0000313" key="2">
    <source>
        <dbReference type="EMBL" id="GME76126.1"/>
    </source>
</evidence>